<evidence type="ECO:0000313" key="2">
    <source>
        <dbReference type="EMBL" id="PIC52422.1"/>
    </source>
</evidence>
<name>A0A2G5VKZ4_9PELO</name>
<keyword evidence="3" id="KW-1185">Reference proteome</keyword>
<dbReference type="Proteomes" id="UP000230233">
    <property type="component" value="Chromosome I"/>
</dbReference>
<protein>
    <recommendedName>
        <fullName evidence="4">Ubiquitin-like domain-containing protein</fullName>
    </recommendedName>
</protein>
<dbReference type="OrthoDB" id="5850907at2759"/>
<accession>A0A2G5VKZ4</accession>
<evidence type="ECO:0000313" key="3">
    <source>
        <dbReference type="Proteomes" id="UP000230233"/>
    </source>
</evidence>
<dbReference type="EMBL" id="PDUG01000001">
    <property type="protein sequence ID" value="PIC52422.1"/>
    <property type="molecule type" value="Genomic_DNA"/>
</dbReference>
<evidence type="ECO:0008006" key="4">
    <source>
        <dbReference type="Google" id="ProtNLM"/>
    </source>
</evidence>
<feature type="region of interest" description="Disordered" evidence="1">
    <location>
        <begin position="168"/>
        <end position="201"/>
    </location>
</feature>
<evidence type="ECO:0000256" key="1">
    <source>
        <dbReference type="SAM" id="MobiDB-lite"/>
    </source>
</evidence>
<dbReference type="AlphaFoldDB" id="A0A2G5VKZ4"/>
<gene>
    <name evidence="2" type="primary">Cnig_chr_I.g2534</name>
    <name evidence="2" type="ORF">B9Z55_002534</name>
</gene>
<sequence length="221" mass="25585">MQLFVKLNDHQEVTHNHFNLVLNEQSTLIQLEQEISSIWSIKRDYLDLYFADGRKISGFDLNSHLVQIGLKHLDKVIFKHSNLPNYVEMISYAEEARKAKSDGNVAGIISFVDAALPHLELLTSSNFFVIYPKFGSTLRAFRDDFDQYMLEPSTKRTSQLEKEEDIFDNPIRNDSNDDVMEEDDAFESCGEDTNDSRQFSSIARKDRSVQHIWRGKTTNQN</sequence>
<feature type="compositionally biased region" description="Acidic residues" evidence="1">
    <location>
        <begin position="176"/>
        <end position="193"/>
    </location>
</feature>
<comment type="caution">
    <text evidence="2">The sequence shown here is derived from an EMBL/GenBank/DDBJ whole genome shotgun (WGS) entry which is preliminary data.</text>
</comment>
<reference evidence="3" key="1">
    <citation type="submission" date="2017-10" db="EMBL/GenBank/DDBJ databases">
        <title>Rapid genome shrinkage in a self-fertile nematode reveals novel sperm competition proteins.</title>
        <authorList>
            <person name="Yin D."/>
            <person name="Schwarz E.M."/>
            <person name="Thomas C.G."/>
            <person name="Felde R.L."/>
            <person name="Korf I.F."/>
            <person name="Cutter A.D."/>
            <person name="Schartner C.M."/>
            <person name="Ralston E.J."/>
            <person name="Meyer B.J."/>
            <person name="Haag E.S."/>
        </authorList>
    </citation>
    <scope>NUCLEOTIDE SEQUENCE [LARGE SCALE GENOMIC DNA]</scope>
    <source>
        <strain evidence="3">JU1422</strain>
    </source>
</reference>
<organism evidence="2 3">
    <name type="scientific">Caenorhabditis nigoni</name>
    <dbReference type="NCBI Taxonomy" id="1611254"/>
    <lineage>
        <taxon>Eukaryota</taxon>
        <taxon>Metazoa</taxon>
        <taxon>Ecdysozoa</taxon>
        <taxon>Nematoda</taxon>
        <taxon>Chromadorea</taxon>
        <taxon>Rhabditida</taxon>
        <taxon>Rhabditina</taxon>
        <taxon>Rhabditomorpha</taxon>
        <taxon>Rhabditoidea</taxon>
        <taxon>Rhabditidae</taxon>
        <taxon>Peloderinae</taxon>
        <taxon>Caenorhabditis</taxon>
    </lineage>
</organism>
<proteinExistence type="predicted"/>